<dbReference type="PANTHER" id="PTHR34654:SF1">
    <property type="entry name" value="RNA-BINDING PROTEIN KHPA"/>
    <property type="match status" value="1"/>
</dbReference>
<dbReference type="Proteomes" id="UP000228495">
    <property type="component" value="Unassembled WGS sequence"/>
</dbReference>
<dbReference type="Pfam" id="PF13083">
    <property type="entry name" value="KH_KhpA-B"/>
    <property type="match status" value="1"/>
</dbReference>
<dbReference type="GO" id="GO:0003723">
    <property type="term" value="F:RNA binding"/>
    <property type="evidence" value="ECO:0007669"/>
    <property type="project" value="UniProtKB-KW"/>
</dbReference>
<evidence type="ECO:0000313" key="5">
    <source>
        <dbReference type="Proteomes" id="UP000228495"/>
    </source>
</evidence>
<feature type="region of interest" description="Disordered" evidence="3">
    <location>
        <begin position="79"/>
        <end position="101"/>
    </location>
</feature>
<evidence type="ECO:0000256" key="2">
    <source>
        <dbReference type="ARBA" id="ARBA00022884"/>
    </source>
</evidence>
<dbReference type="EMBL" id="PCSU01000065">
    <property type="protein sequence ID" value="PIP56297.1"/>
    <property type="molecule type" value="Genomic_DNA"/>
</dbReference>
<evidence type="ECO:0000256" key="3">
    <source>
        <dbReference type="SAM" id="MobiDB-lite"/>
    </source>
</evidence>
<dbReference type="InterPro" id="IPR009019">
    <property type="entry name" value="KH_sf_prok-type"/>
</dbReference>
<organism evidence="4 5">
    <name type="scientific">candidate division WWE3 bacterium CG22_combo_CG10-13_8_21_14_all_39_12</name>
    <dbReference type="NCBI Taxonomy" id="1975094"/>
    <lineage>
        <taxon>Bacteria</taxon>
        <taxon>Katanobacteria</taxon>
    </lineage>
</organism>
<dbReference type="InterPro" id="IPR020627">
    <property type="entry name" value="KhpA"/>
</dbReference>
<dbReference type="InterPro" id="IPR015946">
    <property type="entry name" value="KH_dom-like_a/b"/>
</dbReference>
<keyword evidence="2" id="KW-0694">RNA-binding</keyword>
<feature type="compositionally biased region" description="Acidic residues" evidence="3">
    <location>
        <begin position="80"/>
        <end position="93"/>
    </location>
</feature>
<sequence>MKALLSHLAKQILPHPDDIVIVEDKDQDNNIELSMYTHPEDTGLAIGKGGKTVHALRELLKVKAMQTGERINLVIKSTDEMPENAETTDEQNEIAEVLNKE</sequence>
<accession>A0A2H0BF48</accession>
<dbReference type="Gene3D" id="3.30.300.20">
    <property type="match status" value="1"/>
</dbReference>
<keyword evidence="1" id="KW-0963">Cytoplasm</keyword>
<evidence type="ECO:0000313" key="4">
    <source>
        <dbReference type="EMBL" id="PIP56297.1"/>
    </source>
</evidence>
<evidence type="ECO:0000256" key="1">
    <source>
        <dbReference type="ARBA" id="ARBA00022490"/>
    </source>
</evidence>
<proteinExistence type="predicted"/>
<dbReference type="SUPFAM" id="SSF54814">
    <property type="entry name" value="Prokaryotic type KH domain (KH-domain type II)"/>
    <property type="match status" value="1"/>
</dbReference>
<gene>
    <name evidence="4" type="ORF">COX05_03760</name>
</gene>
<dbReference type="AlphaFoldDB" id="A0A2H0BF48"/>
<reference evidence="4 5" key="1">
    <citation type="submission" date="2017-09" db="EMBL/GenBank/DDBJ databases">
        <title>Depth-based differentiation of microbial function through sediment-hosted aquifers and enrichment of novel symbionts in the deep terrestrial subsurface.</title>
        <authorList>
            <person name="Probst A.J."/>
            <person name="Ladd B."/>
            <person name="Jarett J.K."/>
            <person name="Geller-Mcgrath D.E."/>
            <person name="Sieber C.M."/>
            <person name="Emerson J.B."/>
            <person name="Anantharaman K."/>
            <person name="Thomas B.C."/>
            <person name="Malmstrom R."/>
            <person name="Stieglmeier M."/>
            <person name="Klingl A."/>
            <person name="Woyke T."/>
            <person name="Ryan C.M."/>
            <person name="Banfield J.F."/>
        </authorList>
    </citation>
    <scope>NUCLEOTIDE SEQUENCE [LARGE SCALE GENOMIC DNA]</scope>
    <source>
        <strain evidence="4">CG22_combo_CG10-13_8_21_14_all_39_12</strain>
    </source>
</reference>
<dbReference type="PANTHER" id="PTHR34654">
    <property type="entry name" value="UPF0109 PROTEIN SCO5592"/>
    <property type="match status" value="1"/>
</dbReference>
<name>A0A2H0BF48_UNCKA</name>
<protein>
    <submittedName>
        <fullName evidence="4">Uncharacterized protein</fullName>
    </submittedName>
</protein>
<comment type="caution">
    <text evidence="4">The sequence shown here is derived from an EMBL/GenBank/DDBJ whole genome shotgun (WGS) entry which is preliminary data.</text>
</comment>